<protein>
    <submittedName>
        <fullName evidence="2">Uncharacterized protein</fullName>
    </submittedName>
</protein>
<dbReference type="EMBL" id="MLJW01003861">
    <property type="protein sequence ID" value="OIQ71145.1"/>
    <property type="molecule type" value="Genomic_DNA"/>
</dbReference>
<organism evidence="2">
    <name type="scientific">mine drainage metagenome</name>
    <dbReference type="NCBI Taxonomy" id="410659"/>
    <lineage>
        <taxon>unclassified sequences</taxon>
        <taxon>metagenomes</taxon>
        <taxon>ecological metagenomes</taxon>
    </lineage>
</organism>
<proteinExistence type="predicted"/>
<name>A0A1J5PHR7_9ZZZZ</name>
<reference evidence="2" key="1">
    <citation type="submission" date="2016-10" db="EMBL/GenBank/DDBJ databases">
        <title>Sequence of Gallionella enrichment culture.</title>
        <authorList>
            <person name="Poehlein A."/>
            <person name="Muehling M."/>
            <person name="Daniel R."/>
        </authorList>
    </citation>
    <scope>NUCLEOTIDE SEQUENCE</scope>
</reference>
<dbReference type="AlphaFoldDB" id="A0A1J5PHR7"/>
<comment type="caution">
    <text evidence="2">The sequence shown here is derived from an EMBL/GenBank/DDBJ whole genome shotgun (WGS) entry which is preliminary data.</text>
</comment>
<feature type="region of interest" description="Disordered" evidence="1">
    <location>
        <begin position="54"/>
        <end position="78"/>
    </location>
</feature>
<sequence length="228" mass="23804">MRGQAFAPVPHRVAQFGREAELVVEANFGDAVDLPQGFGELEVRRVVHTALQGGDDLRARQSGAARPAHGEDEGPAEAGVVGGIELGEAGEISRRAVRQTGAALLVGGLGSKRAGDDGLARQFRVGANQGEPFLAAGLAHGLRQRVLERGQGGERSGRPGARGDPGRVFVHAVQQGGEGVLRSGVQCGDLQQDQLQTKAVAASKGCVVVQCRAMSMRRATQTRSCRAM</sequence>
<evidence type="ECO:0000313" key="2">
    <source>
        <dbReference type="EMBL" id="OIQ71145.1"/>
    </source>
</evidence>
<gene>
    <name evidence="2" type="ORF">GALL_472380</name>
</gene>
<accession>A0A1J5PHR7</accession>
<evidence type="ECO:0000256" key="1">
    <source>
        <dbReference type="SAM" id="MobiDB-lite"/>
    </source>
</evidence>